<gene>
    <name evidence="2" type="ORF">Cni_G29306</name>
</gene>
<keyword evidence="3" id="KW-1185">Reference proteome</keyword>
<protein>
    <submittedName>
        <fullName evidence="2">Uncharacterized protein</fullName>
    </submittedName>
</protein>
<dbReference type="Proteomes" id="UP001327560">
    <property type="component" value="Chromosome 9"/>
</dbReference>
<accession>A0AAQ3L8X1</accession>
<organism evidence="2 3">
    <name type="scientific">Canna indica</name>
    <name type="common">Indian-shot</name>
    <dbReference type="NCBI Taxonomy" id="4628"/>
    <lineage>
        <taxon>Eukaryota</taxon>
        <taxon>Viridiplantae</taxon>
        <taxon>Streptophyta</taxon>
        <taxon>Embryophyta</taxon>
        <taxon>Tracheophyta</taxon>
        <taxon>Spermatophyta</taxon>
        <taxon>Magnoliopsida</taxon>
        <taxon>Liliopsida</taxon>
        <taxon>Zingiberales</taxon>
        <taxon>Cannaceae</taxon>
        <taxon>Canna</taxon>
    </lineage>
</organism>
<name>A0AAQ3L8X1_9LILI</name>
<evidence type="ECO:0000313" key="2">
    <source>
        <dbReference type="EMBL" id="WOL20501.1"/>
    </source>
</evidence>
<evidence type="ECO:0000256" key="1">
    <source>
        <dbReference type="SAM" id="MobiDB-lite"/>
    </source>
</evidence>
<dbReference type="EMBL" id="CP136898">
    <property type="protein sequence ID" value="WOL20501.1"/>
    <property type="molecule type" value="Genomic_DNA"/>
</dbReference>
<feature type="region of interest" description="Disordered" evidence="1">
    <location>
        <begin position="43"/>
        <end position="66"/>
    </location>
</feature>
<reference evidence="2 3" key="1">
    <citation type="submission" date="2023-10" db="EMBL/GenBank/DDBJ databases">
        <title>Chromosome-scale genome assembly provides insights into flower coloration mechanisms of Canna indica.</title>
        <authorList>
            <person name="Li C."/>
        </authorList>
    </citation>
    <scope>NUCLEOTIDE SEQUENCE [LARGE SCALE GENOMIC DNA]</scope>
    <source>
        <tissue evidence="2">Flower</tissue>
    </source>
</reference>
<proteinExistence type="predicted"/>
<dbReference type="AlphaFoldDB" id="A0AAQ3L8X1"/>
<evidence type="ECO:0000313" key="3">
    <source>
        <dbReference type="Proteomes" id="UP001327560"/>
    </source>
</evidence>
<sequence length="139" mass="15273">MKITPIQRIYRSIKSSSPSPQNPRFGFPPSATAHVDMRHVKAITNSDGEPRLPPTRGSTTSLGRTCTHRSSRPCLDATTPHLSIAVRHRALHALTCAAAPPLVVVGLGWSWDVAATRCSDRICPKNLETIIRFKELQNL</sequence>